<comment type="caution">
    <text evidence="1">The sequence shown here is derived from an EMBL/GenBank/DDBJ whole genome shotgun (WGS) entry which is preliminary data.</text>
</comment>
<accession>A0ACB8RHS8</accession>
<dbReference type="Proteomes" id="UP000814033">
    <property type="component" value="Unassembled WGS sequence"/>
</dbReference>
<protein>
    <submittedName>
        <fullName evidence="1">Uncharacterized protein</fullName>
    </submittedName>
</protein>
<dbReference type="EMBL" id="MU276034">
    <property type="protein sequence ID" value="KAI0043073.1"/>
    <property type="molecule type" value="Genomic_DNA"/>
</dbReference>
<organism evidence="1 2">
    <name type="scientific">Auriscalpium vulgare</name>
    <dbReference type="NCBI Taxonomy" id="40419"/>
    <lineage>
        <taxon>Eukaryota</taxon>
        <taxon>Fungi</taxon>
        <taxon>Dikarya</taxon>
        <taxon>Basidiomycota</taxon>
        <taxon>Agaricomycotina</taxon>
        <taxon>Agaricomycetes</taxon>
        <taxon>Russulales</taxon>
        <taxon>Auriscalpiaceae</taxon>
        <taxon>Auriscalpium</taxon>
    </lineage>
</organism>
<proteinExistence type="predicted"/>
<evidence type="ECO:0000313" key="2">
    <source>
        <dbReference type="Proteomes" id="UP000814033"/>
    </source>
</evidence>
<reference evidence="1" key="1">
    <citation type="submission" date="2021-02" db="EMBL/GenBank/DDBJ databases">
        <authorList>
            <consortium name="DOE Joint Genome Institute"/>
            <person name="Ahrendt S."/>
            <person name="Looney B.P."/>
            <person name="Miyauchi S."/>
            <person name="Morin E."/>
            <person name="Drula E."/>
            <person name="Courty P.E."/>
            <person name="Chicoki N."/>
            <person name="Fauchery L."/>
            <person name="Kohler A."/>
            <person name="Kuo A."/>
            <person name="Labutti K."/>
            <person name="Pangilinan J."/>
            <person name="Lipzen A."/>
            <person name="Riley R."/>
            <person name="Andreopoulos W."/>
            <person name="He G."/>
            <person name="Johnson J."/>
            <person name="Barry K.W."/>
            <person name="Grigoriev I.V."/>
            <person name="Nagy L."/>
            <person name="Hibbett D."/>
            <person name="Henrissat B."/>
            <person name="Matheny P.B."/>
            <person name="Labbe J."/>
            <person name="Martin F."/>
        </authorList>
    </citation>
    <scope>NUCLEOTIDE SEQUENCE</scope>
    <source>
        <strain evidence="1">FP105234-sp</strain>
    </source>
</reference>
<gene>
    <name evidence="1" type="ORF">FA95DRAFT_1546810</name>
</gene>
<reference evidence="1" key="2">
    <citation type="journal article" date="2022" name="New Phytol.">
        <title>Evolutionary transition to the ectomycorrhizal habit in the genomes of a hyperdiverse lineage of mushroom-forming fungi.</title>
        <authorList>
            <person name="Looney B."/>
            <person name="Miyauchi S."/>
            <person name="Morin E."/>
            <person name="Drula E."/>
            <person name="Courty P.E."/>
            <person name="Kohler A."/>
            <person name="Kuo A."/>
            <person name="LaButti K."/>
            <person name="Pangilinan J."/>
            <person name="Lipzen A."/>
            <person name="Riley R."/>
            <person name="Andreopoulos W."/>
            <person name="He G."/>
            <person name="Johnson J."/>
            <person name="Nolan M."/>
            <person name="Tritt A."/>
            <person name="Barry K.W."/>
            <person name="Grigoriev I.V."/>
            <person name="Nagy L.G."/>
            <person name="Hibbett D."/>
            <person name="Henrissat B."/>
            <person name="Matheny P.B."/>
            <person name="Labbe J."/>
            <person name="Martin F.M."/>
        </authorList>
    </citation>
    <scope>NUCLEOTIDE SEQUENCE</scope>
    <source>
        <strain evidence="1">FP105234-sp</strain>
    </source>
</reference>
<sequence length="434" mass="47998">MYKFPSILSDMAALWNADNCSRNDTLPRGIASEVPTRGTYVVFTLNPTATVEALRDPIAMQQAQKLSTKQYVGALLNSDIKGFSPRKYYSGLLAVISQGRPILSPGEGVEEDMCIPIEPATHPGGRRAVSPKPPLPWDNLYHHTAVSFDVRVATHPEGPIDDSNSPMLNAKDLVFIKMTSAKDECRSNRLVGEPEVNAGGQLSEDFDGETDPAQSESDGGSLPAYSICSGNGSDAGRQLDAVMDEFFSQGLAGREDPRVDFTPIVDFDLDLSTVIEFASAEGLSKEIKELERIWKEAQEREREYREAKLKQIKQQMKQARQQRHRGGDEQTECEPSPTTLKDSCIRRIARVPKVLQSVGKRLRSAAKEVLVKARHPMSIRRSPKAEIECEAGAIHAKAKSPMTKHKASDRILDALTSCVRWRQPDESNIVLEKS</sequence>
<name>A0ACB8RHS8_9AGAM</name>
<keyword evidence="2" id="KW-1185">Reference proteome</keyword>
<evidence type="ECO:0000313" key="1">
    <source>
        <dbReference type="EMBL" id="KAI0043073.1"/>
    </source>
</evidence>